<dbReference type="PANTHER" id="PTHR46504:SF2">
    <property type="entry name" value="TRNASE Z TRZ1"/>
    <property type="match status" value="1"/>
</dbReference>
<dbReference type="SUPFAM" id="SSF56281">
    <property type="entry name" value="Metallo-hydrolase/oxidoreductase"/>
    <property type="match status" value="1"/>
</dbReference>
<dbReference type="Gene3D" id="3.60.15.10">
    <property type="entry name" value="Ribonuclease Z/Hydroxyacylglutathione hydrolase-like"/>
    <property type="match status" value="1"/>
</dbReference>
<reference evidence="2" key="1">
    <citation type="submission" date="2018-10" db="EMBL/GenBank/DDBJ databases">
        <title>Hidden diversity of soil giant viruses.</title>
        <authorList>
            <person name="Schulz F."/>
            <person name="Alteio L."/>
            <person name="Goudeau D."/>
            <person name="Ryan E.M."/>
            <person name="Malmstrom R.R."/>
            <person name="Blanchard J."/>
            <person name="Woyke T."/>
        </authorList>
    </citation>
    <scope>NUCLEOTIDE SEQUENCE</scope>
    <source>
        <strain evidence="2">TEV1</strain>
    </source>
</reference>
<evidence type="ECO:0000313" key="2">
    <source>
        <dbReference type="EMBL" id="AYV76769.1"/>
    </source>
</evidence>
<accession>A0A3G4ZTL1</accession>
<feature type="region of interest" description="Disordered" evidence="1">
    <location>
        <begin position="425"/>
        <end position="445"/>
    </location>
</feature>
<dbReference type="EMBL" id="MK071995">
    <property type="protein sequence ID" value="AYV76769.1"/>
    <property type="molecule type" value="Genomic_DNA"/>
</dbReference>
<proteinExistence type="predicted"/>
<name>A0A3G4ZTL1_9VIRU</name>
<dbReference type="InterPro" id="IPR036866">
    <property type="entry name" value="RibonucZ/Hydroxyglut_hydro"/>
</dbReference>
<protein>
    <submittedName>
        <fullName evidence="2">Beta-lactamase superfamily domain</fullName>
    </submittedName>
</protein>
<organism evidence="2">
    <name type="scientific">Terrestrivirus sp</name>
    <dbReference type="NCBI Taxonomy" id="2487775"/>
    <lineage>
        <taxon>Viruses</taxon>
        <taxon>Varidnaviria</taxon>
        <taxon>Bamfordvirae</taxon>
        <taxon>Nucleocytoviricota</taxon>
        <taxon>Megaviricetes</taxon>
        <taxon>Imitervirales</taxon>
        <taxon>Mimiviridae</taxon>
        <taxon>Klosneuvirinae</taxon>
    </lineage>
</organism>
<feature type="compositionally biased region" description="Basic residues" evidence="1">
    <location>
        <begin position="427"/>
        <end position="436"/>
    </location>
</feature>
<sequence>MAKNGIPIGPNGKYILRGQSVAARQTGLYVEGLSMMLDCGISKSNLLMSGVSQKMDVLTMLITHGHWDHVKGLIDTLMDNEAVLHNSSEAPLPRIFCPNECVDFLRNHIGASFALTKGMDEPRIHHKYWLNGFLDGQNNQKKEDRILDLSPGQKIPIRFDKKDRKKPTLFAEIMPCRHTAPSIGYGIIEVKNKLCQDYSALQPNEIAALINTGTNVFEETEIPLFCFMGDTDETVLYSISGINTGRKQWRRIAKDIRSARKQKGPLDPHIEKLTKATFSGFPGSSGSFASSSCVPKEISSHGLDCDHNICDEIDQIDEIDQNECDDTKDIQNSFETSEPIYTFNTVFDKFPTMIIECTYLLPEHRGLALDNRHMHWNALEPYIRGHPNTTFILIHFSNRYAPKFIDDFFKKTPYKNVYPLVTSMSHEHKHQNRHEHKHEPKYEQK</sequence>
<dbReference type="PANTHER" id="PTHR46504">
    <property type="entry name" value="TRNASE Z TRZ1"/>
    <property type="match status" value="1"/>
</dbReference>
<gene>
    <name evidence="2" type="ORF">Terrestrivirus17_1</name>
</gene>
<evidence type="ECO:0000256" key="1">
    <source>
        <dbReference type="SAM" id="MobiDB-lite"/>
    </source>
</evidence>